<evidence type="ECO:0000259" key="7">
    <source>
        <dbReference type="SMART" id="SM00278"/>
    </source>
</evidence>
<dbReference type="InterPro" id="IPR010994">
    <property type="entry name" value="RuvA_2-like"/>
</dbReference>
<evidence type="ECO:0000256" key="3">
    <source>
        <dbReference type="ARBA" id="ARBA00023125"/>
    </source>
</evidence>
<dbReference type="SMART" id="SM00278">
    <property type="entry name" value="HhH1"/>
    <property type="match status" value="2"/>
</dbReference>
<dbReference type="Gene3D" id="1.10.150.20">
    <property type="entry name" value="5' to 3' exonuclease, C-terminal subdomain"/>
    <property type="match status" value="1"/>
</dbReference>
<dbReference type="SUPFAM" id="SSF50249">
    <property type="entry name" value="Nucleic acid-binding proteins"/>
    <property type="match status" value="1"/>
</dbReference>
<dbReference type="GO" id="GO:0009378">
    <property type="term" value="F:four-way junction helicase activity"/>
    <property type="evidence" value="ECO:0007669"/>
    <property type="project" value="InterPro"/>
</dbReference>
<keyword evidence="3 6" id="KW-0238">DNA-binding</keyword>
<name>A0A9D1D565_9ACTN</name>
<comment type="function">
    <text evidence="6">The RuvA-RuvB-RuvC complex processes Holliday junction (HJ) DNA during genetic recombination and DNA repair, while the RuvA-RuvB complex plays an important role in the rescue of blocked DNA replication forks via replication fork reversal (RFR). RuvA specifically binds to HJ cruciform DNA, conferring on it an open structure. The RuvB hexamer acts as an ATP-dependent pump, pulling dsDNA into and through the RuvAB complex. HJ branch migration allows RuvC to scan DNA until it finds its consensus sequence, where it cleaves and resolves the cruciform DNA.</text>
</comment>
<evidence type="ECO:0000313" key="9">
    <source>
        <dbReference type="Proteomes" id="UP000824261"/>
    </source>
</evidence>
<sequence>MIAFLNGTVAAVSEDTAFVEVNGVGFAVGMSAQALSRLPEKGSRVLVHTYLQVREDGMSLYGFLSQQEKAFFERLISVSGVGPKVALAALSVFSPSELANAIAAQDVAQVSRIPGVGKKTAQRIILELKGSLDDVMPGQASVFAPQASQDLAGAREALLSMGFTSAEAELALKDAPDDGGETGMLQYALKRLGSLS</sequence>
<feature type="domain" description="Helix-hairpin-helix DNA-binding motif class 1" evidence="7">
    <location>
        <begin position="108"/>
        <end position="127"/>
    </location>
</feature>
<dbReference type="GO" id="GO:0005524">
    <property type="term" value="F:ATP binding"/>
    <property type="evidence" value="ECO:0007669"/>
    <property type="project" value="InterPro"/>
</dbReference>
<dbReference type="InterPro" id="IPR012340">
    <property type="entry name" value="NA-bd_OB-fold"/>
</dbReference>
<reference evidence="8" key="1">
    <citation type="submission" date="2020-10" db="EMBL/GenBank/DDBJ databases">
        <authorList>
            <person name="Gilroy R."/>
        </authorList>
    </citation>
    <scope>NUCLEOTIDE SEQUENCE</scope>
    <source>
        <strain evidence="8">ChiGjej1B1-2707</strain>
    </source>
</reference>
<dbReference type="GO" id="GO:0005737">
    <property type="term" value="C:cytoplasm"/>
    <property type="evidence" value="ECO:0007669"/>
    <property type="project" value="UniProtKB-SubCell"/>
</dbReference>
<feature type="domain" description="Helix-hairpin-helix DNA-binding motif class 1" evidence="7">
    <location>
        <begin position="73"/>
        <end position="92"/>
    </location>
</feature>
<dbReference type="NCBIfam" id="TIGR00084">
    <property type="entry name" value="ruvA"/>
    <property type="match status" value="1"/>
</dbReference>
<feature type="region of interest" description="Domain II" evidence="6">
    <location>
        <begin position="65"/>
        <end position="142"/>
    </location>
</feature>
<evidence type="ECO:0000256" key="4">
    <source>
        <dbReference type="ARBA" id="ARBA00023172"/>
    </source>
</evidence>
<dbReference type="SUPFAM" id="SSF47781">
    <property type="entry name" value="RuvA domain 2-like"/>
    <property type="match status" value="1"/>
</dbReference>
<dbReference type="Proteomes" id="UP000824261">
    <property type="component" value="Unassembled WGS sequence"/>
</dbReference>
<dbReference type="AlphaFoldDB" id="A0A9D1D565"/>
<reference evidence="8" key="2">
    <citation type="journal article" date="2021" name="PeerJ">
        <title>Extensive microbial diversity within the chicken gut microbiome revealed by metagenomics and culture.</title>
        <authorList>
            <person name="Gilroy R."/>
            <person name="Ravi A."/>
            <person name="Getino M."/>
            <person name="Pursley I."/>
            <person name="Horton D.L."/>
            <person name="Alikhan N.F."/>
            <person name="Baker D."/>
            <person name="Gharbi K."/>
            <person name="Hall N."/>
            <person name="Watson M."/>
            <person name="Adriaenssens E.M."/>
            <person name="Foster-Nyarko E."/>
            <person name="Jarju S."/>
            <person name="Secka A."/>
            <person name="Antonio M."/>
            <person name="Oren A."/>
            <person name="Chaudhuri R.R."/>
            <person name="La Ragione R."/>
            <person name="Hildebrand F."/>
            <person name="Pallen M.J."/>
        </authorList>
    </citation>
    <scope>NUCLEOTIDE SEQUENCE</scope>
    <source>
        <strain evidence="8">ChiGjej1B1-2707</strain>
    </source>
</reference>
<dbReference type="HAMAP" id="MF_00031">
    <property type="entry name" value="DNA_HJ_migration_RuvA"/>
    <property type="match status" value="1"/>
</dbReference>
<dbReference type="EMBL" id="DVGB01000104">
    <property type="protein sequence ID" value="HIR02282.1"/>
    <property type="molecule type" value="Genomic_DNA"/>
</dbReference>
<dbReference type="GO" id="GO:0000400">
    <property type="term" value="F:four-way junction DNA binding"/>
    <property type="evidence" value="ECO:0007669"/>
    <property type="project" value="UniProtKB-UniRule"/>
</dbReference>
<accession>A0A9D1D565</accession>
<feature type="region of interest" description="Domain III" evidence="6">
    <location>
        <begin position="148"/>
        <end position="196"/>
    </location>
</feature>
<keyword evidence="4 6" id="KW-0233">DNA recombination</keyword>
<dbReference type="InterPro" id="IPR000085">
    <property type="entry name" value="RuvA"/>
</dbReference>
<comment type="caution">
    <text evidence="8">The sequence shown here is derived from an EMBL/GenBank/DDBJ whole genome shotgun (WGS) entry which is preliminary data.</text>
</comment>
<comment type="domain">
    <text evidence="6">Has three domains with a flexible linker between the domains II and III and assumes an 'L' shape. Domain III is highly mobile and contacts RuvB.</text>
</comment>
<evidence type="ECO:0000256" key="2">
    <source>
        <dbReference type="ARBA" id="ARBA00022763"/>
    </source>
</evidence>
<comment type="subunit">
    <text evidence="6">Homotetramer. Forms an RuvA(8)-RuvB(12)-Holliday junction (HJ) complex. HJ DNA is sandwiched between 2 RuvA tetramers; dsDNA enters through RuvA and exits via RuvB. An RuvB hexamer assembles on each DNA strand where it exits the tetramer. Each RuvB hexamer is contacted by two RuvA subunits (via domain III) on 2 adjacent RuvB subunits; this complex drives branch migration. In the full resolvosome a probable DNA-RuvA(4)-RuvB(12)-RuvC(2) complex forms which resolves the HJ.</text>
</comment>
<gene>
    <name evidence="6 8" type="primary">ruvA</name>
    <name evidence="8" type="ORF">IAA69_08500</name>
</gene>
<dbReference type="GO" id="GO:0048476">
    <property type="term" value="C:Holliday junction resolvase complex"/>
    <property type="evidence" value="ECO:0007669"/>
    <property type="project" value="UniProtKB-UniRule"/>
</dbReference>
<dbReference type="Pfam" id="PF01330">
    <property type="entry name" value="RuvA_N"/>
    <property type="match status" value="1"/>
</dbReference>
<dbReference type="GO" id="GO:0006310">
    <property type="term" value="P:DNA recombination"/>
    <property type="evidence" value="ECO:0007669"/>
    <property type="project" value="UniProtKB-UniRule"/>
</dbReference>
<comment type="caution">
    <text evidence="6">Lacks conserved residue(s) required for the propagation of feature annotation.</text>
</comment>
<evidence type="ECO:0000256" key="6">
    <source>
        <dbReference type="HAMAP-Rule" id="MF_00031"/>
    </source>
</evidence>
<feature type="region of interest" description="Domain I" evidence="6">
    <location>
        <begin position="1"/>
        <end position="64"/>
    </location>
</feature>
<comment type="similarity">
    <text evidence="6">Belongs to the RuvA family.</text>
</comment>
<evidence type="ECO:0000256" key="5">
    <source>
        <dbReference type="ARBA" id="ARBA00023204"/>
    </source>
</evidence>
<dbReference type="InterPro" id="IPR013849">
    <property type="entry name" value="DNA_helicase_Holl-junc_RuvA_I"/>
</dbReference>
<keyword evidence="5 6" id="KW-0234">DNA repair</keyword>
<evidence type="ECO:0000313" key="8">
    <source>
        <dbReference type="EMBL" id="HIR02282.1"/>
    </source>
</evidence>
<dbReference type="GO" id="GO:0006281">
    <property type="term" value="P:DNA repair"/>
    <property type="evidence" value="ECO:0007669"/>
    <property type="project" value="UniProtKB-UniRule"/>
</dbReference>
<comment type="subcellular location">
    <subcellularLocation>
        <location evidence="6">Cytoplasm</location>
    </subcellularLocation>
</comment>
<organism evidence="8 9">
    <name type="scientific">Candidatus Aveggerthella stercoripullorum</name>
    <dbReference type="NCBI Taxonomy" id="2840688"/>
    <lineage>
        <taxon>Bacteria</taxon>
        <taxon>Bacillati</taxon>
        <taxon>Actinomycetota</taxon>
        <taxon>Coriobacteriia</taxon>
        <taxon>Eggerthellales</taxon>
        <taxon>Eggerthellaceae</taxon>
        <taxon>Eggerthellaceae incertae sedis</taxon>
        <taxon>Candidatus Aveggerthella</taxon>
    </lineage>
</organism>
<dbReference type="InterPro" id="IPR003583">
    <property type="entry name" value="Hlx-hairpin-Hlx_DNA-bd_motif"/>
</dbReference>
<protein>
    <recommendedName>
        <fullName evidence="6">Holliday junction branch migration complex subunit RuvA</fullName>
    </recommendedName>
</protein>
<proteinExistence type="inferred from homology"/>
<dbReference type="Gene3D" id="2.40.50.140">
    <property type="entry name" value="Nucleic acid-binding proteins"/>
    <property type="match status" value="1"/>
</dbReference>
<dbReference type="Pfam" id="PF14520">
    <property type="entry name" value="HHH_5"/>
    <property type="match status" value="1"/>
</dbReference>
<keyword evidence="2 6" id="KW-0227">DNA damage</keyword>
<keyword evidence="1 6" id="KW-0963">Cytoplasm</keyword>
<evidence type="ECO:0000256" key="1">
    <source>
        <dbReference type="ARBA" id="ARBA00022490"/>
    </source>
</evidence>